<gene>
    <name evidence="1" type="ORF">HUJ06_002001</name>
</gene>
<dbReference type="Proteomes" id="UP000607653">
    <property type="component" value="Unassembled WGS sequence"/>
</dbReference>
<reference evidence="1 2" key="1">
    <citation type="journal article" date="2020" name="Mol. Biol. Evol.">
        <title>Distinct Expression and Methylation Patterns for Genes with Different Fates following a Single Whole-Genome Duplication in Flowering Plants.</title>
        <authorList>
            <person name="Shi T."/>
            <person name="Rahmani R.S."/>
            <person name="Gugger P.F."/>
            <person name="Wang M."/>
            <person name="Li H."/>
            <person name="Zhang Y."/>
            <person name="Li Z."/>
            <person name="Wang Q."/>
            <person name="Van de Peer Y."/>
            <person name="Marchal K."/>
            <person name="Chen J."/>
        </authorList>
    </citation>
    <scope>NUCLEOTIDE SEQUENCE [LARGE SCALE GENOMIC DNA]</scope>
    <source>
        <tissue evidence="1">Leaf</tissue>
    </source>
</reference>
<dbReference type="AlphaFoldDB" id="A0A822ZJH0"/>
<evidence type="ECO:0000313" key="1">
    <source>
        <dbReference type="EMBL" id="DAD43771.1"/>
    </source>
</evidence>
<comment type="caution">
    <text evidence="1">The sequence shown here is derived from an EMBL/GenBank/DDBJ whole genome shotgun (WGS) entry which is preliminary data.</text>
</comment>
<keyword evidence="2" id="KW-1185">Reference proteome</keyword>
<accession>A0A822ZJH0</accession>
<name>A0A822ZJH0_NELNU</name>
<evidence type="ECO:0000313" key="2">
    <source>
        <dbReference type="Proteomes" id="UP000607653"/>
    </source>
</evidence>
<dbReference type="EMBL" id="DUZY01000006">
    <property type="protein sequence ID" value="DAD43771.1"/>
    <property type="molecule type" value="Genomic_DNA"/>
</dbReference>
<sequence>MEILLFSLKQIVLPNVAYTRRMELLLAENNEEDEMGSIIAETGATMVKTFLSTKIYKKI</sequence>
<organism evidence="1 2">
    <name type="scientific">Nelumbo nucifera</name>
    <name type="common">Sacred lotus</name>
    <dbReference type="NCBI Taxonomy" id="4432"/>
    <lineage>
        <taxon>Eukaryota</taxon>
        <taxon>Viridiplantae</taxon>
        <taxon>Streptophyta</taxon>
        <taxon>Embryophyta</taxon>
        <taxon>Tracheophyta</taxon>
        <taxon>Spermatophyta</taxon>
        <taxon>Magnoliopsida</taxon>
        <taxon>Proteales</taxon>
        <taxon>Nelumbonaceae</taxon>
        <taxon>Nelumbo</taxon>
    </lineage>
</organism>
<proteinExistence type="predicted"/>
<protein>
    <submittedName>
        <fullName evidence="1">Uncharacterized protein</fullName>
    </submittedName>
</protein>